<keyword evidence="4 5" id="KW-0472">Membrane</keyword>
<evidence type="ECO:0000313" key="8">
    <source>
        <dbReference type="EMBL" id="SGZ02688.1"/>
    </source>
</evidence>
<proteinExistence type="predicted"/>
<evidence type="ECO:0000313" key="10">
    <source>
        <dbReference type="Proteomes" id="UP000183794"/>
    </source>
</evidence>
<protein>
    <submittedName>
        <fullName evidence="7">NnrU-like protein</fullName>
    </submittedName>
</protein>
<evidence type="ECO:0000256" key="1">
    <source>
        <dbReference type="ARBA" id="ARBA00004141"/>
    </source>
</evidence>
<dbReference type="KEGG" id="mvs:MVIS_1743"/>
<feature type="transmembrane region" description="Helical" evidence="5">
    <location>
        <begin position="70"/>
        <end position="92"/>
    </location>
</feature>
<dbReference type="Proteomes" id="UP000183794">
    <property type="component" value="Unassembled WGS sequence"/>
</dbReference>
<dbReference type="Pfam" id="PF07298">
    <property type="entry name" value="NnrU"/>
    <property type="match status" value="1"/>
</dbReference>
<evidence type="ECO:0000313" key="9">
    <source>
        <dbReference type="Proteomes" id="UP000182660"/>
    </source>
</evidence>
<feature type="transmembrane region" description="Helical" evidence="5">
    <location>
        <begin position="112"/>
        <end position="137"/>
    </location>
</feature>
<evidence type="ECO:0000313" key="7">
    <source>
        <dbReference type="EMBL" id="SGY91991.1"/>
    </source>
</evidence>
<dbReference type="HOGENOM" id="CLU_104582_1_0_6"/>
<keyword evidence="3 5" id="KW-1133">Transmembrane helix</keyword>
<evidence type="ECO:0000256" key="4">
    <source>
        <dbReference type="ARBA" id="ARBA00023136"/>
    </source>
</evidence>
<reference evidence="8 9" key="1">
    <citation type="submission" date="2016-11" db="EMBL/GenBank/DDBJ databases">
        <authorList>
            <person name="Klemetsen T."/>
        </authorList>
    </citation>
    <scope>NUCLEOTIDE SEQUENCE [LARGE SCALE GENOMIC DNA]</scope>
    <source>
        <strain evidence="8">MT 2528</strain>
    </source>
</reference>
<dbReference type="AlphaFoldDB" id="A0A090ICP8"/>
<keyword evidence="9" id="KW-1185">Reference proteome</keyword>
<reference evidence="7 10" key="2">
    <citation type="submission" date="2016-11" db="EMBL/GenBank/DDBJ databases">
        <authorList>
            <person name="Jaros S."/>
            <person name="Januszkiewicz K."/>
            <person name="Wedrychowicz H."/>
        </authorList>
    </citation>
    <scope>NUCLEOTIDE SEQUENCE [LARGE SCALE GENOMIC DNA]</scope>
    <source>
        <strain evidence="7">NVI 5450</strain>
    </source>
</reference>
<feature type="transmembrane region" description="Helical" evidence="5">
    <location>
        <begin position="37"/>
        <end position="58"/>
    </location>
</feature>
<feature type="domain" description="NnrU" evidence="6">
    <location>
        <begin position="4"/>
        <end position="186"/>
    </location>
</feature>
<name>A0A090ICP8_9GAMM</name>
<evidence type="ECO:0000256" key="5">
    <source>
        <dbReference type="SAM" id="Phobius"/>
    </source>
</evidence>
<evidence type="ECO:0000256" key="3">
    <source>
        <dbReference type="ARBA" id="ARBA00022989"/>
    </source>
</evidence>
<feature type="transmembrane region" description="Helical" evidence="5">
    <location>
        <begin position="158"/>
        <end position="179"/>
    </location>
</feature>
<comment type="subcellular location">
    <subcellularLocation>
        <location evidence="1">Membrane</location>
        <topology evidence="1">Multi-pass membrane protein</topology>
    </subcellularLocation>
</comment>
<evidence type="ECO:0000259" key="6">
    <source>
        <dbReference type="Pfam" id="PF07298"/>
    </source>
</evidence>
<evidence type="ECO:0000256" key="2">
    <source>
        <dbReference type="ARBA" id="ARBA00022692"/>
    </source>
</evidence>
<dbReference type="GeneID" id="61295045"/>
<gene>
    <name evidence="8" type="ORF">MT2528_4451</name>
    <name evidence="7" type="ORF">NVI5450_1311</name>
</gene>
<sequence length="189" mass="20880">MLSLILGLFLFLGIHSISIIAEDFRNSMAAKSENGWKAIYSLISVVGIVFIAKGYTALRLEPVLLYVPPYWLKHLTYSLMLPAMVLFLAPYLPGKIKQITKHPQLIAVKLWAISHLLVNGMLADVILFGAFLIWAGAARVSMKKRTPRVVPGLKVNGINDIIAIILGVVLTGLFIFYLHELLIGMPLAT</sequence>
<dbReference type="EMBL" id="FPLJ01000132">
    <property type="protein sequence ID" value="SGZ02688.1"/>
    <property type="molecule type" value="Genomic_DNA"/>
</dbReference>
<dbReference type="Proteomes" id="UP000182660">
    <property type="component" value="Unassembled WGS sequence"/>
</dbReference>
<dbReference type="EMBL" id="FPLD01000042">
    <property type="protein sequence ID" value="SGY91991.1"/>
    <property type="molecule type" value="Genomic_DNA"/>
</dbReference>
<dbReference type="InterPro" id="IPR009915">
    <property type="entry name" value="NnrU_dom"/>
</dbReference>
<keyword evidence="2 5" id="KW-0812">Transmembrane</keyword>
<organism evidence="7 10">
    <name type="scientific">Moritella viscosa</name>
    <dbReference type="NCBI Taxonomy" id="80854"/>
    <lineage>
        <taxon>Bacteria</taxon>
        <taxon>Pseudomonadati</taxon>
        <taxon>Pseudomonadota</taxon>
        <taxon>Gammaproteobacteria</taxon>
        <taxon>Alteromonadales</taxon>
        <taxon>Moritellaceae</taxon>
        <taxon>Moritella</taxon>
    </lineage>
</organism>
<dbReference type="PATRIC" id="fig|80854.5.peg.1856"/>
<dbReference type="RefSeq" id="WP_045110027.1">
    <property type="nucleotide sequence ID" value="NZ_CAWQZC010000054.1"/>
</dbReference>
<accession>A0A090ICP8</accession>
<dbReference type="GO" id="GO:0016020">
    <property type="term" value="C:membrane"/>
    <property type="evidence" value="ECO:0007669"/>
    <property type="project" value="UniProtKB-SubCell"/>
</dbReference>
<dbReference type="OrthoDB" id="5293641at2"/>